<evidence type="ECO:0000313" key="1">
    <source>
        <dbReference type="EMBL" id="PYE48702.1"/>
    </source>
</evidence>
<reference evidence="1 2" key="1">
    <citation type="submission" date="2018-06" db="EMBL/GenBank/DDBJ databases">
        <title>Genomic Encyclopedia of Type Strains, Phase IV (KMG-IV): sequencing the most valuable type-strain genomes for metagenomic binning, comparative biology and taxonomic classification.</title>
        <authorList>
            <person name="Goeker M."/>
        </authorList>
    </citation>
    <scope>NUCLEOTIDE SEQUENCE [LARGE SCALE GENOMIC DNA]</scope>
    <source>
        <strain evidence="1 2">DSM 18048</strain>
    </source>
</reference>
<dbReference type="InterPro" id="IPR024219">
    <property type="entry name" value="DUF3809"/>
</dbReference>
<gene>
    <name evidence="1" type="ORF">DES52_12736</name>
</gene>
<dbReference type="RefSeq" id="WP_110888863.1">
    <property type="nucleotide sequence ID" value="NZ_QJSX01000027.1"/>
</dbReference>
<keyword evidence="2" id="KW-1185">Reference proteome</keyword>
<sequence length="153" mass="16965">MIFDAEQSFSLPYPGPHEAALAFLRDPQRSLGRVTFLQNVRVSESIVRAEMLVQVPMMGTLTLPFESELILTNDGAHLTPRTLESQAWAEVGGSGAVQGTTLDYRFAFRVHVDMPTAEKWGGAAFEKMFHATARRTLERLAKEFPDGVRAAMP</sequence>
<dbReference type="OrthoDB" id="67053at2"/>
<proteinExistence type="predicted"/>
<protein>
    <submittedName>
        <fullName evidence="1">Uncharacterized protein DUF3809</fullName>
    </submittedName>
</protein>
<dbReference type="EMBL" id="QJSX01000027">
    <property type="protein sequence ID" value="PYE48702.1"/>
    <property type="molecule type" value="Genomic_DNA"/>
</dbReference>
<dbReference type="Gene3D" id="3.30.530.70">
    <property type="entry name" value="Uncharacterised protein PF12723, DUF3809"/>
    <property type="match status" value="1"/>
</dbReference>
<evidence type="ECO:0000313" key="2">
    <source>
        <dbReference type="Proteomes" id="UP000248326"/>
    </source>
</evidence>
<dbReference type="Proteomes" id="UP000248326">
    <property type="component" value="Unassembled WGS sequence"/>
</dbReference>
<dbReference type="AlphaFoldDB" id="A0A318S1W5"/>
<comment type="caution">
    <text evidence="1">The sequence shown here is derived from an EMBL/GenBank/DDBJ whole genome shotgun (WGS) entry which is preliminary data.</text>
</comment>
<dbReference type="Pfam" id="PF12723">
    <property type="entry name" value="DUF3809"/>
    <property type="match status" value="1"/>
</dbReference>
<organism evidence="1 2">
    <name type="scientific">Deinococcus yavapaiensis KR-236</name>
    <dbReference type="NCBI Taxonomy" id="694435"/>
    <lineage>
        <taxon>Bacteria</taxon>
        <taxon>Thermotogati</taxon>
        <taxon>Deinococcota</taxon>
        <taxon>Deinococci</taxon>
        <taxon>Deinococcales</taxon>
        <taxon>Deinococcaceae</taxon>
        <taxon>Deinococcus</taxon>
    </lineage>
</organism>
<name>A0A318S1W5_9DEIO</name>
<accession>A0A318S1W5</accession>